<protein>
    <submittedName>
        <fullName evidence="1">Uncharacterized protein</fullName>
    </submittedName>
</protein>
<accession>A0ABP9PWF2</accession>
<evidence type="ECO:0000313" key="1">
    <source>
        <dbReference type="EMBL" id="GAA5153257.1"/>
    </source>
</evidence>
<name>A0ABP9PWF2_9ACTN</name>
<proteinExistence type="predicted"/>
<dbReference type="RefSeq" id="WP_345461542.1">
    <property type="nucleotide sequence ID" value="NZ_BAABKG010000004.1"/>
</dbReference>
<gene>
    <name evidence="1" type="ORF">GCM10023340_35020</name>
</gene>
<organism evidence="1 2">
    <name type="scientific">Nocardioides marinquilinus</name>
    <dbReference type="NCBI Taxonomy" id="1210400"/>
    <lineage>
        <taxon>Bacteria</taxon>
        <taxon>Bacillati</taxon>
        <taxon>Actinomycetota</taxon>
        <taxon>Actinomycetes</taxon>
        <taxon>Propionibacteriales</taxon>
        <taxon>Nocardioidaceae</taxon>
        <taxon>Nocardioides</taxon>
    </lineage>
</organism>
<evidence type="ECO:0000313" key="2">
    <source>
        <dbReference type="Proteomes" id="UP001500221"/>
    </source>
</evidence>
<reference evidence="2" key="1">
    <citation type="journal article" date="2019" name="Int. J. Syst. Evol. Microbiol.">
        <title>The Global Catalogue of Microorganisms (GCM) 10K type strain sequencing project: providing services to taxonomists for standard genome sequencing and annotation.</title>
        <authorList>
            <consortium name="The Broad Institute Genomics Platform"/>
            <consortium name="The Broad Institute Genome Sequencing Center for Infectious Disease"/>
            <person name="Wu L."/>
            <person name="Ma J."/>
        </authorList>
    </citation>
    <scope>NUCLEOTIDE SEQUENCE [LARGE SCALE GENOMIC DNA]</scope>
    <source>
        <strain evidence="2">JCM 18459</strain>
    </source>
</reference>
<dbReference type="EMBL" id="BAABKG010000004">
    <property type="protein sequence ID" value="GAA5153257.1"/>
    <property type="molecule type" value="Genomic_DNA"/>
</dbReference>
<sequence length="84" mass="9005">MAIASEDDGAFDPVCRRPAGLVHAVRAGRSAFDGLTWRVANGPHYERVGKGLYVPRDRPGVVEQRVVDAACRLPVDGSRGFVTG</sequence>
<comment type="caution">
    <text evidence="1">The sequence shown here is derived from an EMBL/GenBank/DDBJ whole genome shotgun (WGS) entry which is preliminary data.</text>
</comment>
<dbReference type="Proteomes" id="UP001500221">
    <property type="component" value="Unassembled WGS sequence"/>
</dbReference>
<keyword evidence="2" id="KW-1185">Reference proteome</keyword>